<evidence type="ECO:0000313" key="1">
    <source>
        <dbReference type="EMBL" id="JAW15327.1"/>
    </source>
</evidence>
<reference evidence="1" key="1">
    <citation type="journal article" date="2018" name="PLoS Negl. Trop. Dis.">
        <title>An insight into the salivary gland and fat body transcriptome of Panstrongylus lignarius (Hemiptera: Heteroptera), the main vector of Chagas disease in Peru.</title>
        <authorList>
            <person name="Nevoa J.C."/>
            <person name="Mendes M.T."/>
            <person name="da Silva M.V."/>
            <person name="Soares S.C."/>
            <person name="Oliveira C.J.F."/>
            <person name="Ribeiro J.M.C."/>
        </authorList>
    </citation>
    <scope>NUCLEOTIDE SEQUENCE</scope>
</reference>
<protein>
    <submittedName>
        <fullName evidence="1">Putative secreted protein</fullName>
    </submittedName>
</protein>
<sequence>MFLNIVSMNLIPVCLPAKITQLTTRHHSTATRLRGKWLHSGNCRARFDCPKLNLRRTCQHSQNADVTICFYAAIRLLFHIIAGIYR</sequence>
<name>A0A224XS42_9HEMI</name>
<dbReference type="EMBL" id="GFTR01001099">
    <property type="protein sequence ID" value="JAW15327.1"/>
    <property type="molecule type" value="Transcribed_RNA"/>
</dbReference>
<organism evidence="1">
    <name type="scientific">Panstrongylus lignarius</name>
    <dbReference type="NCBI Taxonomy" id="156445"/>
    <lineage>
        <taxon>Eukaryota</taxon>
        <taxon>Metazoa</taxon>
        <taxon>Ecdysozoa</taxon>
        <taxon>Arthropoda</taxon>
        <taxon>Hexapoda</taxon>
        <taxon>Insecta</taxon>
        <taxon>Pterygota</taxon>
        <taxon>Neoptera</taxon>
        <taxon>Paraneoptera</taxon>
        <taxon>Hemiptera</taxon>
        <taxon>Heteroptera</taxon>
        <taxon>Panheteroptera</taxon>
        <taxon>Cimicomorpha</taxon>
        <taxon>Reduviidae</taxon>
        <taxon>Triatominae</taxon>
        <taxon>Panstrongylus</taxon>
    </lineage>
</organism>
<proteinExistence type="predicted"/>
<accession>A0A224XS42</accession>
<dbReference type="AlphaFoldDB" id="A0A224XS42"/>